<feature type="domain" description="Rho-GAP" evidence="2">
    <location>
        <begin position="196"/>
        <end position="236"/>
    </location>
</feature>
<keyword evidence="4" id="KW-1185">Reference proteome</keyword>
<dbReference type="GeneID" id="33561920"/>
<evidence type="ECO:0000313" key="3">
    <source>
        <dbReference type="EMBL" id="ORY96066.1"/>
    </source>
</evidence>
<dbReference type="InterPro" id="IPR000198">
    <property type="entry name" value="RhoGAP_dom"/>
</dbReference>
<dbReference type="InParanoid" id="A0A1Y2G5S4"/>
<dbReference type="RefSeq" id="XP_021875493.1">
    <property type="nucleotide sequence ID" value="XM_022020076.1"/>
</dbReference>
<dbReference type="SUPFAM" id="SSF48350">
    <property type="entry name" value="GTPase activation domain, GAP"/>
    <property type="match status" value="1"/>
</dbReference>
<evidence type="ECO:0000256" key="1">
    <source>
        <dbReference type="SAM" id="MobiDB-lite"/>
    </source>
</evidence>
<name>A0A1Y2G5S4_9FUNG</name>
<reference evidence="3 4" key="1">
    <citation type="submission" date="2016-07" db="EMBL/GenBank/DDBJ databases">
        <title>Pervasive Adenine N6-methylation of Active Genes in Fungi.</title>
        <authorList>
            <consortium name="DOE Joint Genome Institute"/>
            <person name="Mondo S.J."/>
            <person name="Dannebaum R.O."/>
            <person name="Kuo R.C."/>
            <person name="Labutti K."/>
            <person name="Haridas S."/>
            <person name="Kuo A."/>
            <person name="Salamov A."/>
            <person name="Ahrendt S.R."/>
            <person name="Lipzen A."/>
            <person name="Sullivan W."/>
            <person name="Andreopoulos W.B."/>
            <person name="Clum A."/>
            <person name="Lindquist E."/>
            <person name="Daum C."/>
            <person name="Ramamoorthy G.K."/>
            <person name="Gryganskyi A."/>
            <person name="Culley D."/>
            <person name="Magnuson J.K."/>
            <person name="James T.Y."/>
            <person name="O'Malley M.A."/>
            <person name="Stajich J.E."/>
            <person name="Spatafora J.W."/>
            <person name="Visel A."/>
            <person name="Grigoriev I.V."/>
        </authorList>
    </citation>
    <scope>NUCLEOTIDE SEQUENCE [LARGE SCALE GENOMIC DNA]</scope>
    <source>
        <strain evidence="3 4">NRRL 3116</strain>
    </source>
</reference>
<feature type="region of interest" description="Disordered" evidence="1">
    <location>
        <begin position="1"/>
        <end position="37"/>
    </location>
</feature>
<accession>A0A1Y2G5S4</accession>
<dbReference type="InterPro" id="IPR008936">
    <property type="entry name" value="Rho_GTPase_activation_prot"/>
</dbReference>
<dbReference type="PROSITE" id="PS50238">
    <property type="entry name" value="RHOGAP"/>
    <property type="match status" value="1"/>
</dbReference>
<sequence length="236" mass="25882">MTDNSHNDPSTFSSTPPTMTDTTSLHELAATSPSSSAIKALPRPISIRHSQSYEPAPPSPTSDITLSELRGVRSSASLNLLASFSSTFTPQQHQPQQRPNHRSQIFSNPFKKLQNTFNSKRNSDLTSLNNNNYNNLLNGNRLERPVSSASSANSLTSWRTKGAEMLSKSWGRNRKYSEPLLKNVGAVVSASPIFGVDLKEAIRLSHIPNTPLVPAVLHRCAEFLEAKGVDEVGLYR</sequence>
<dbReference type="GO" id="GO:0007165">
    <property type="term" value="P:signal transduction"/>
    <property type="evidence" value="ECO:0007669"/>
    <property type="project" value="InterPro"/>
</dbReference>
<organism evidence="3 4">
    <name type="scientific">Lobosporangium transversale</name>
    <dbReference type="NCBI Taxonomy" id="64571"/>
    <lineage>
        <taxon>Eukaryota</taxon>
        <taxon>Fungi</taxon>
        <taxon>Fungi incertae sedis</taxon>
        <taxon>Mucoromycota</taxon>
        <taxon>Mortierellomycotina</taxon>
        <taxon>Mortierellomycetes</taxon>
        <taxon>Mortierellales</taxon>
        <taxon>Mortierellaceae</taxon>
        <taxon>Lobosporangium</taxon>
    </lineage>
</organism>
<gene>
    <name evidence="3" type="ORF">BCR41DRAFT_232297</name>
</gene>
<proteinExistence type="predicted"/>
<dbReference type="EMBL" id="MCFF01000078">
    <property type="protein sequence ID" value="ORY96066.1"/>
    <property type="molecule type" value="Genomic_DNA"/>
</dbReference>
<comment type="caution">
    <text evidence="3">The sequence shown here is derived from an EMBL/GenBank/DDBJ whole genome shotgun (WGS) entry which is preliminary data.</text>
</comment>
<evidence type="ECO:0000313" key="4">
    <source>
        <dbReference type="Proteomes" id="UP000193648"/>
    </source>
</evidence>
<dbReference type="OrthoDB" id="185175at2759"/>
<protein>
    <recommendedName>
        <fullName evidence="2">Rho-GAP domain-containing protein</fullName>
    </recommendedName>
</protein>
<evidence type="ECO:0000259" key="2">
    <source>
        <dbReference type="PROSITE" id="PS50238"/>
    </source>
</evidence>
<feature type="compositionally biased region" description="Low complexity" evidence="1">
    <location>
        <begin position="9"/>
        <end position="23"/>
    </location>
</feature>
<dbReference type="AlphaFoldDB" id="A0A1Y2G5S4"/>
<dbReference type="Gene3D" id="1.10.555.10">
    <property type="entry name" value="Rho GTPase activation protein"/>
    <property type="match status" value="1"/>
</dbReference>
<dbReference type="Proteomes" id="UP000193648">
    <property type="component" value="Unassembled WGS sequence"/>
</dbReference>